<dbReference type="Proteomes" id="UP001209681">
    <property type="component" value="Unassembled WGS sequence"/>
</dbReference>
<dbReference type="RefSeq" id="WP_265424582.1">
    <property type="nucleotide sequence ID" value="NZ_JAPFPW010000006.1"/>
</dbReference>
<evidence type="ECO:0000256" key="1">
    <source>
        <dbReference type="ARBA" id="ARBA00001968"/>
    </source>
</evidence>
<gene>
    <name evidence="5" type="ORF">OOT00_06920</name>
</gene>
<comment type="catalytic activity">
    <reaction evidence="4">
        <text>dTTP + H2O = dTMP + diphosphate + H(+)</text>
        <dbReference type="Rhea" id="RHEA:28534"/>
        <dbReference type="ChEBI" id="CHEBI:15377"/>
        <dbReference type="ChEBI" id="CHEBI:15378"/>
        <dbReference type="ChEBI" id="CHEBI:33019"/>
        <dbReference type="ChEBI" id="CHEBI:37568"/>
        <dbReference type="ChEBI" id="CHEBI:63528"/>
        <dbReference type="EC" id="3.6.1.9"/>
    </reaction>
</comment>
<evidence type="ECO:0000256" key="4">
    <source>
        <dbReference type="HAMAP-Rule" id="MF_00528"/>
    </source>
</evidence>
<evidence type="ECO:0000256" key="2">
    <source>
        <dbReference type="ARBA" id="ARBA00022801"/>
    </source>
</evidence>
<keyword evidence="3 4" id="KW-0546">Nucleotide metabolism</keyword>
<feature type="site" description="Important for substrate specificity" evidence="4">
    <location>
        <position position="76"/>
    </location>
</feature>
<organism evidence="5 6">
    <name type="scientific">Desulfobotulus pelophilus</name>
    <dbReference type="NCBI Taxonomy" id="2823377"/>
    <lineage>
        <taxon>Bacteria</taxon>
        <taxon>Pseudomonadati</taxon>
        <taxon>Thermodesulfobacteriota</taxon>
        <taxon>Desulfobacteria</taxon>
        <taxon>Desulfobacterales</taxon>
        <taxon>Desulfobacteraceae</taxon>
        <taxon>Desulfobotulus</taxon>
    </lineage>
</organism>
<dbReference type="PANTHER" id="PTHR43213:SF5">
    <property type="entry name" value="BIFUNCTIONAL DTTP_UTP PYROPHOSPHATASE_METHYLTRANSFERASE PROTEIN-RELATED"/>
    <property type="match status" value="1"/>
</dbReference>
<comment type="cofactor">
    <cofactor evidence="1 4">
        <name>a divalent metal cation</name>
        <dbReference type="ChEBI" id="CHEBI:60240"/>
    </cofactor>
</comment>
<dbReference type="EMBL" id="JAPFPW010000006">
    <property type="protein sequence ID" value="MCW7753714.1"/>
    <property type="molecule type" value="Genomic_DNA"/>
</dbReference>
<evidence type="ECO:0000313" key="6">
    <source>
        <dbReference type="Proteomes" id="UP001209681"/>
    </source>
</evidence>
<comment type="similarity">
    <text evidence="4">Belongs to the Maf family. YhdE subfamily.</text>
</comment>
<evidence type="ECO:0000313" key="5">
    <source>
        <dbReference type="EMBL" id="MCW7753714.1"/>
    </source>
</evidence>
<keyword evidence="6" id="KW-1185">Reference proteome</keyword>
<accession>A0ABT3N8D1</accession>
<reference evidence="5 6" key="1">
    <citation type="submission" date="2022-11" db="EMBL/GenBank/DDBJ databases">
        <title>Desulfobotulus tamanensis H1 sp. nov. - anaerobic, alkaliphilic, sulphate reducing bacterium isolated from terrestrial mud volcano.</title>
        <authorList>
            <person name="Frolova A."/>
            <person name="Merkel A.Y."/>
            <person name="Slobodkin A.I."/>
        </authorList>
    </citation>
    <scope>NUCLEOTIDE SEQUENCE [LARGE SCALE GENOMIC DNA]</scope>
    <source>
        <strain evidence="5 6">H1</strain>
    </source>
</reference>
<dbReference type="HAMAP" id="MF_00528">
    <property type="entry name" value="Maf"/>
    <property type="match status" value="1"/>
</dbReference>
<comment type="function">
    <text evidence="4">Nucleoside triphosphate pyrophosphatase that hydrolyzes dTTP and UTP. May have a dual role in cell division arrest and in preventing the incorporation of modified nucleotides into cellular nucleic acids.</text>
</comment>
<comment type="caution">
    <text evidence="4">Lacks conserved residue(s) required for the propagation of feature annotation.</text>
</comment>
<dbReference type="SUPFAM" id="SSF52972">
    <property type="entry name" value="ITPase-like"/>
    <property type="match status" value="1"/>
</dbReference>
<proteinExistence type="inferred from homology"/>
<feature type="active site" description="Proton acceptor" evidence="4">
    <location>
        <position position="75"/>
    </location>
</feature>
<keyword evidence="4" id="KW-0963">Cytoplasm</keyword>
<dbReference type="Pfam" id="PF02545">
    <property type="entry name" value="Maf"/>
    <property type="match status" value="1"/>
</dbReference>
<keyword evidence="2 4" id="KW-0378">Hydrolase</keyword>
<feature type="site" description="Important for substrate specificity" evidence="4">
    <location>
        <position position="160"/>
    </location>
</feature>
<dbReference type="InterPro" id="IPR029001">
    <property type="entry name" value="ITPase-like_fam"/>
</dbReference>
<dbReference type="PANTHER" id="PTHR43213">
    <property type="entry name" value="BIFUNCTIONAL DTTP/UTP PYROPHOSPHATASE/METHYLTRANSFERASE PROTEIN-RELATED"/>
    <property type="match status" value="1"/>
</dbReference>
<dbReference type="PIRSF" id="PIRSF006305">
    <property type="entry name" value="Maf"/>
    <property type="match status" value="1"/>
</dbReference>
<comment type="subcellular location">
    <subcellularLocation>
        <location evidence="4">Cytoplasm</location>
    </subcellularLocation>
</comment>
<dbReference type="Gene3D" id="3.90.950.10">
    <property type="match status" value="1"/>
</dbReference>
<name>A0ABT3N8D1_9BACT</name>
<dbReference type="CDD" id="cd00555">
    <property type="entry name" value="Maf"/>
    <property type="match status" value="1"/>
</dbReference>
<protein>
    <recommendedName>
        <fullName evidence="4">dTTP/UTP pyrophosphatase</fullName>
        <shortName evidence="4">dTTPase/UTPase</shortName>
        <ecNumber evidence="4">3.6.1.9</ecNumber>
    </recommendedName>
    <alternativeName>
        <fullName evidence="4">Nucleoside triphosphate pyrophosphatase</fullName>
    </alternativeName>
    <alternativeName>
        <fullName evidence="4">Nucleotide pyrophosphatase</fullName>
        <shortName evidence="4">Nucleotide PPase</shortName>
    </alternativeName>
</protein>
<comment type="catalytic activity">
    <reaction evidence="4">
        <text>UTP + H2O = UMP + diphosphate + H(+)</text>
        <dbReference type="Rhea" id="RHEA:29395"/>
        <dbReference type="ChEBI" id="CHEBI:15377"/>
        <dbReference type="ChEBI" id="CHEBI:15378"/>
        <dbReference type="ChEBI" id="CHEBI:33019"/>
        <dbReference type="ChEBI" id="CHEBI:46398"/>
        <dbReference type="ChEBI" id="CHEBI:57865"/>
        <dbReference type="EC" id="3.6.1.9"/>
    </reaction>
</comment>
<dbReference type="NCBIfam" id="TIGR00172">
    <property type="entry name" value="maf"/>
    <property type="match status" value="1"/>
</dbReference>
<sequence>MHQSNSPQGLILASASPRRQELLSQAGLQFQIITSDIDEESILADTPRILAAAIAQAKAREVATLHPENWILAADTLVVAGDQVLGKPANPEEAVSMLKRLSGISHQVITGVALCCTAQKKLRSYAVTTDVSFKELTAQEIAWYTATPEPYDKAGAYAIQGLAAHFIRHICGSYTNVVGLPICEVMESLSLAGIVPSYVQNQNGVHAL</sequence>
<dbReference type="InterPro" id="IPR003697">
    <property type="entry name" value="Maf-like"/>
</dbReference>
<feature type="site" description="Important for substrate specificity" evidence="4">
    <location>
        <position position="18"/>
    </location>
</feature>
<comment type="caution">
    <text evidence="5">The sequence shown here is derived from an EMBL/GenBank/DDBJ whole genome shotgun (WGS) entry which is preliminary data.</text>
</comment>
<dbReference type="EC" id="3.6.1.9" evidence="4"/>
<evidence type="ECO:0000256" key="3">
    <source>
        <dbReference type="ARBA" id="ARBA00023080"/>
    </source>
</evidence>